<dbReference type="AlphaFoldDB" id="A0A0A1TAI2"/>
<gene>
    <name evidence="4" type="ORF">VHEMI07471</name>
</gene>
<dbReference type="STRING" id="1531966.A0A0A1TAI2"/>
<reference evidence="4 5" key="1">
    <citation type="journal article" date="2015" name="Genome Announc.">
        <title>Draft Genome Sequence and Gene Annotation of the Entomopathogenic Fungus Verticillium hemipterigenum.</title>
        <authorList>
            <person name="Horn F."/>
            <person name="Habel A."/>
            <person name="Scharf D.H."/>
            <person name="Dworschak J."/>
            <person name="Brakhage A.A."/>
            <person name="Guthke R."/>
            <person name="Hertweck C."/>
            <person name="Linde J."/>
        </authorList>
    </citation>
    <scope>NUCLEOTIDE SEQUENCE [LARGE SCALE GENOMIC DNA]</scope>
</reference>
<dbReference type="PANTHER" id="PTHR44051:SF8">
    <property type="entry name" value="GLUTATHIONE S-TRANSFERASE GSTA"/>
    <property type="match status" value="1"/>
</dbReference>
<feature type="domain" description="GST N-terminal" evidence="2">
    <location>
        <begin position="1"/>
        <end position="87"/>
    </location>
</feature>
<evidence type="ECO:0008006" key="6">
    <source>
        <dbReference type="Google" id="ProtNLM"/>
    </source>
</evidence>
<evidence type="ECO:0000259" key="2">
    <source>
        <dbReference type="PROSITE" id="PS50404"/>
    </source>
</evidence>
<protein>
    <recommendedName>
        <fullName evidence="6">Glutathione S-transferase</fullName>
    </recommendedName>
</protein>
<dbReference type="Proteomes" id="UP000039046">
    <property type="component" value="Unassembled WGS sequence"/>
</dbReference>
<dbReference type="HOGENOM" id="CLU_011226_5_1_1"/>
<dbReference type="SUPFAM" id="SSF52833">
    <property type="entry name" value="Thioredoxin-like"/>
    <property type="match status" value="1"/>
</dbReference>
<dbReference type="Gene3D" id="1.20.1050.10">
    <property type="match status" value="1"/>
</dbReference>
<keyword evidence="5" id="KW-1185">Reference proteome</keyword>
<sequence>MPVTLHTDPHFPCPQRLQLVIEHLNLPLQETFQYNILKGEQKTERLLKINPAGSVPFIEDELDAQPFFLAESRAIARYLVARYGKDSGLMPDPSNLGEYAKFEQAAAVEVAGFDPAANPLVLEEHFKPNLFERDPDLHLAQWLRKRLDPVLSNLNNTLKTQPFMAGEKLTLVDFFYVPYTHYLVEIVWPSCFEERPHLAAWWASMTKLAAYKSVYGSKE</sequence>
<dbReference type="InterPro" id="IPR036249">
    <property type="entry name" value="Thioredoxin-like_sf"/>
</dbReference>
<dbReference type="EMBL" id="CDHN01000004">
    <property type="protein sequence ID" value="CEJ91779.1"/>
    <property type="molecule type" value="Genomic_DNA"/>
</dbReference>
<dbReference type="Gene3D" id="3.40.30.10">
    <property type="entry name" value="Glutaredoxin"/>
    <property type="match status" value="1"/>
</dbReference>
<accession>A0A0A1TAI2</accession>
<organism evidence="4 5">
    <name type="scientific">[Torrubiella] hemipterigena</name>
    <dbReference type="NCBI Taxonomy" id="1531966"/>
    <lineage>
        <taxon>Eukaryota</taxon>
        <taxon>Fungi</taxon>
        <taxon>Dikarya</taxon>
        <taxon>Ascomycota</taxon>
        <taxon>Pezizomycotina</taxon>
        <taxon>Sordariomycetes</taxon>
        <taxon>Hypocreomycetidae</taxon>
        <taxon>Hypocreales</taxon>
        <taxon>Clavicipitaceae</taxon>
        <taxon>Clavicipitaceae incertae sedis</taxon>
        <taxon>'Torrubiella' clade</taxon>
    </lineage>
</organism>
<evidence type="ECO:0000313" key="4">
    <source>
        <dbReference type="EMBL" id="CEJ91779.1"/>
    </source>
</evidence>
<dbReference type="OrthoDB" id="249703at2759"/>
<dbReference type="InterPro" id="IPR036282">
    <property type="entry name" value="Glutathione-S-Trfase_C_sf"/>
</dbReference>
<feature type="domain" description="GST C-terminal" evidence="3">
    <location>
        <begin position="95"/>
        <end position="219"/>
    </location>
</feature>
<dbReference type="InterPro" id="IPR004046">
    <property type="entry name" value="GST_C"/>
</dbReference>
<dbReference type="SFLD" id="SFLDG00358">
    <property type="entry name" value="Main_(cytGST)"/>
    <property type="match status" value="1"/>
</dbReference>
<evidence type="ECO:0000256" key="1">
    <source>
        <dbReference type="ARBA" id="ARBA00007409"/>
    </source>
</evidence>
<name>A0A0A1TAI2_9HYPO</name>
<dbReference type="PANTHER" id="PTHR44051">
    <property type="entry name" value="GLUTATHIONE S-TRANSFERASE-RELATED"/>
    <property type="match status" value="1"/>
</dbReference>
<dbReference type="Pfam" id="PF13409">
    <property type="entry name" value="GST_N_2"/>
    <property type="match status" value="1"/>
</dbReference>
<proteinExistence type="inferred from homology"/>
<evidence type="ECO:0000259" key="3">
    <source>
        <dbReference type="PROSITE" id="PS50405"/>
    </source>
</evidence>
<comment type="similarity">
    <text evidence="1">Belongs to the GST superfamily.</text>
</comment>
<dbReference type="InterPro" id="IPR004045">
    <property type="entry name" value="Glutathione_S-Trfase_N"/>
</dbReference>
<dbReference type="PROSITE" id="PS50404">
    <property type="entry name" value="GST_NTER"/>
    <property type="match status" value="1"/>
</dbReference>
<evidence type="ECO:0000313" key="5">
    <source>
        <dbReference type="Proteomes" id="UP000039046"/>
    </source>
</evidence>
<dbReference type="InterPro" id="IPR010987">
    <property type="entry name" value="Glutathione-S-Trfase_C-like"/>
</dbReference>
<dbReference type="Pfam" id="PF00043">
    <property type="entry name" value="GST_C"/>
    <property type="match status" value="1"/>
</dbReference>
<dbReference type="PROSITE" id="PS50405">
    <property type="entry name" value="GST_CTER"/>
    <property type="match status" value="1"/>
</dbReference>
<dbReference type="SFLD" id="SFLDS00019">
    <property type="entry name" value="Glutathione_Transferase_(cytos"/>
    <property type="match status" value="1"/>
</dbReference>
<dbReference type="SUPFAM" id="SSF47616">
    <property type="entry name" value="GST C-terminal domain-like"/>
    <property type="match status" value="1"/>
</dbReference>
<dbReference type="InterPro" id="IPR040079">
    <property type="entry name" value="Glutathione_S-Trfase"/>
</dbReference>